<dbReference type="InterPro" id="IPR033415">
    <property type="entry name" value="CHASE6_C"/>
</dbReference>
<gene>
    <name evidence="2" type="ORF">OXH18_00330</name>
</gene>
<evidence type="ECO:0000259" key="1">
    <source>
        <dbReference type="PROSITE" id="PS51832"/>
    </source>
</evidence>
<dbReference type="Proteomes" id="UP001163152">
    <property type="component" value="Chromosome"/>
</dbReference>
<evidence type="ECO:0000313" key="3">
    <source>
        <dbReference type="Proteomes" id="UP001163152"/>
    </source>
</evidence>
<dbReference type="PROSITE" id="PS51832">
    <property type="entry name" value="HD_GYP"/>
    <property type="match status" value="1"/>
</dbReference>
<dbReference type="Pfam" id="PF17150">
    <property type="entry name" value="CHASE6_C"/>
    <property type="match status" value="1"/>
</dbReference>
<dbReference type="Gene3D" id="1.10.3210.10">
    <property type="entry name" value="Hypothetical protein af1432"/>
    <property type="match status" value="1"/>
</dbReference>
<sequence length="477" mass="52763">MLEGSILAKLKAAHQSGQVGKKPLHFGIYYKNTLVALCHALEDAILSADYRPLMITAFQRGKWYLEEADRYGAIADQSQQVVIMATPETGFADHATSQKPNVALVSLHETDPVAQEWHLIILSPDYTAMVLCQELSDADYGTTGMPTHDLERKFYGFWTFEPDLVLETAELAAAHVGQYDAALQQQLTARIRAIADRLQREEALCGSPTSDHLGAIVSRVVNYLQTTHQASVQHSSLDDNLTSNELQAYLRVAQLIDQTDLSNPMAAAEVATLAEAIGQLLDLPAWQLHRLRLAGLLHRIAFLRTCETVLAPGTSTRYHDDQTSVPLTCPLIPGIQVLRRMQRLRAIATILTHQTEWWNGTGQPSGLAGDEIPIESRILGLVADFQERLAKRRSAADQEPSHSDWLMQALADCRAQQGDRWDPKLVEALGLLVSAMQQGLSLPVALPKIASGLWLLDSYSEEDLPLTYHEMGELKAK</sequence>
<reference evidence="2" key="1">
    <citation type="submission" date="2022-12" db="EMBL/GenBank/DDBJ databases">
        <title>Polyphasic identification of a Novel Hot-Spring Cyanobacterium Ocullathermofonsia sinensis gen nov. sp. nov. and Genomic Insights on its Adaptations to the Thermal Habitat.</title>
        <authorList>
            <person name="Daroch M."/>
            <person name="Tang J."/>
            <person name="Jiang Y."/>
        </authorList>
    </citation>
    <scope>NUCLEOTIDE SEQUENCE</scope>
    <source>
        <strain evidence="2">PKUAC-SCTA174</strain>
    </source>
</reference>
<dbReference type="InterPro" id="IPR019278">
    <property type="entry name" value="DICT_dom"/>
</dbReference>
<accession>A0A9E8ZC14</accession>
<dbReference type="PANTHER" id="PTHR45228:SF1">
    <property type="entry name" value="CYCLIC DI-GMP PHOSPHODIESTERASE TM_0186"/>
    <property type="match status" value="1"/>
</dbReference>
<dbReference type="Pfam" id="PF10069">
    <property type="entry name" value="DICT"/>
    <property type="match status" value="1"/>
</dbReference>
<dbReference type="AlphaFoldDB" id="A0A9E8ZC14"/>
<dbReference type="PANTHER" id="PTHR45228">
    <property type="entry name" value="CYCLIC DI-GMP PHOSPHODIESTERASE TM_0186-RELATED"/>
    <property type="match status" value="1"/>
</dbReference>
<dbReference type="InterPro" id="IPR037522">
    <property type="entry name" value="HD_GYP_dom"/>
</dbReference>
<dbReference type="Pfam" id="PF13487">
    <property type="entry name" value="HD_5"/>
    <property type="match status" value="1"/>
</dbReference>
<dbReference type="InterPro" id="IPR052020">
    <property type="entry name" value="Cyclic_di-GMP/3'3'-cGAMP_PDE"/>
</dbReference>
<dbReference type="RefSeq" id="WP_268610388.1">
    <property type="nucleotide sequence ID" value="NZ_CP113797.1"/>
</dbReference>
<feature type="domain" description="HD-GYP" evidence="1">
    <location>
        <begin position="241"/>
        <end position="445"/>
    </location>
</feature>
<organism evidence="2 3">
    <name type="scientific">Thermocoleostomius sinensis A174</name>
    <dbReference type="NCBI Taxonomy" id="2016057"/>
    <lineage>
        <taxon>Bacteria</taxon>
        <taxon>Bacillati</taxon>
        <taxon>Cyanobacteriota</taxon>
        <taxon>Cyanophyceae</taxon>
        <taxon>Oculatellales</taxon>
        <taxon>Oculatellaceae</taxon>
        <taxon>Thermocoleostomius</taxon>
    </lineage>
</organism>
<dbReference type="KEGG" id="tsin:OXH18_00330"/>
<evidence type="ECO:0000313" key="2">
    <source>
        <dbReference type="EMBL" id="WAL60474.1"/>
    </source>
</evidence>
<keyword evidence="3" id="KW-1185">Reference proteome</keyword>
<dbReference type="EMBL" id="CP113797">
    <property type="protein sequence ID" value="WAL60474.1"/>
    <property type="molecule type" value="Genomic_DNA"/>
</dbReference>
<dbReference type="InterPro" id="IPR003607">
    <property type="entry name" value="HD/PDEase_dom"/>
</dbReference>
<dbReference type="CDD" id="cd00077">
    <property type="entry name" value="HDc"/>
    <property type="match status" value="1"/>
</dbReference>
<proteinExistence type="predicted"/>
<name>A0A9E8ZC14_9CYAN</name>
<protein>
    <submittedName>
        <fullName evidence="2">DICT sensory domain-containing protein</fullName>
    </submittedName>
</protein>